<evidence type="ECO:0000259" key="2">
    <source>
        <dbReference type="Pfam" id="PF02829"/>
    </source>
</evidence>
<dbReference type="AlphaFoldDB" id="A0A0Q3THD1"/>
<dbReference type="InterPro" id="IPR004173">
    <property type="entry name" value="3H_domain"/>
</dbReference>
<dbReference type="InterPro" id="IPR026043">
    <property type="entry name" value="NadR"/>
</dbReference>
<dbReference type="GO" id="GO:0046872">
    <property type="term" value="F:metal ion binding"/>
    <property type="evidence" value="ECO:0007669"/>
    <property type="project" value="UniProtKB-KW"/>
</dbReference>
<dbReference type="InterPro" id="IPR013196">
    <property type="entry name" value="HTH_11"/>
</dbReference>
<reference evidence="4 5" key="1">
    <citation type="submission" date="2015-09" db="EMBL/GenBank/DDBJ databases">
        <title>Genome sequencing project for genomic taxonomy and phylogenomics of Bacillus-like bacteria.</title>
        <authorList>
            <person name="Liu B."/>
            <person name="Wang J."/>
            <person name="Zhu Y."/>
            <person name="Liu G."/>
            <person name="Chen Q."/>
            <person name="Chen Z."/>
            <person name="Lan J."/>
            <person name="Che J."/>
            <person name="Ge C."/>
            <person name="Shi H."/>
            <person name="Pan Z."/>
            <person name="Liu X."/>
        </authorList>
    </citation>
    <scope>NUCLEOTIDE SEQUENCE [LARGE SCALE GENOMIC DNA]</scope>
    <source>
        <strain evidence="4 5">LMG 18435</strain>
    </source>
</reference>
<feature type="binding site" evidence="1">
    <location>
        <position position="91"/>
    </location>
    <ligand>
        <name>Ni(2+)</name>
        <dbReference type="ChEBI" id="CHEBI:49786"/>
    </ligand>
</feature>
<protein>
    <submittedName>
        <fullName evidence="4">Transcriptional regulator</fullName>
    </submittedName>
</protein>
<dbReference type="OrthoDB" id="9792661at2"/>
<feature type="binding site" evidence="1">
    <location>
        <position position="158"/>
    </location>
    <ligand>
        <name>Ni(2+)</name>
        <dbReference type="ChEBI" id="CHEBI:49786"/>
    </ligand>
</feature>
<dbReference type="STRING" id="157838.AN964_07860"/>
<keyword evidence="1" id="KW-0533">Nickel</keyword>
<evidence type="ECO:0000313" key="4">
    <source>
        <dbReference type="EMBL" id="KQL53416.1"/>
    </source>
</evidence>
<dbReference type="InterPro" id="IPR036390">
    <property type="entry name" value="WH_DNA-bd_sf"/>
</dbReference>
<dbReference type="SUPFAM" id="SSF46785">
    <property type="entry name" value="Winged helix' DNA-binding domain"/>
    <property type="match status" value="1"/>
</dbReference>
<keyword evidence="1" id="KW-0479">Metal-binding</keyword>
<dbReference type="PANTHER" id="PTHR40068:SF1">
    <property type="entry name" value="TRANSCRIPTION REPRESSOR NIAR-RELATED"/>
    <property type="match status" value="1"/>
</dbReference>
<keyword evidence="5" id="KW-1185">Reference proteome</keyword>
<proteinExistence type="predicted"/>
<gene>
    <name evidence="4" type="ORF">AN964_07860</name>
</gene>
<dbReference type="Proteomes" id="UP000051888">
    <property type="component" value="Unassembled WGS sequence"/>
</dbReference>
<dbReference type="Gene3D" id="1.10.10.10">
    <property type="entry name" value="Winged helix-like DNA-binding domain superfamily/Winged helix DNA-binding domain"/>
    <property type="match status" value="1"/>
</dbReference>
<name>A0A0Q3THD1_9BACI</name>
<dbReference type="Pfam" id="PF08279">
    <property type="entry name" value="HTH_11"/>
    <property type="match status" value="1"/>
</dbReference>
<evidence type="ECO:0000259" key="3">
    <source>
        <dbReference type="Pfam" id="PF08279"/>
    </source>
</evidence>
<dbReference type="InterPro" id="IPR035922">
    <property type="entry name" value="3H_dom_sf"/>
</dbReference>
<dbReference type="SUPFAM" id="SSF75500">
    <property type="entry name" value="Putative transcriptional regulator TM1602, C-terminal domain"/>
    <property type="match status" value="1"/>
</dbReference>
<evidence type="ECO:0000256" key="1">
    <source>
        <dbReference type="PIRSR" id="PIRSR037847-1"/>
    </source>
</evidence>
<feature type="domain" description="Helix-turn-helix type 11" evidence="3">
    <location>
        <begin position="19"/>
        <end position="72"/>
    </location>
</feature>
<dbReference type="PATRIC" id="fig|157838.3.peg.1723"/>
<organism evidence="4 5">
    <name type="scientific">Heyndrickxia shackletonii</name>
    <dbReference type="NCBI Taxonomy" id="157838"/>
    <lineage>
        <taxon>Bacteria</taxon>
        <taxon>Bacillati</taxon>
        <taxon>Bacillota</taxon>
        <taxon>Bacilli</taxon>
        <taxon>Bacillales</taxon>
        <taxon>Bacillaceae</taxon>
        <taxon>Heyndrickxia</taxon>
    </lineage>
</organism>
<dbReference type="PIRSF" id="PIRSF037847">
    <property type="entry name" value="NiaR"/>
    <property type="match status" value="1"/>
</dbReference>
<feature type="binding site" evidence="1">
    <location>
        <position position="99"/>
    </location>
    <ligand>
        <name>Ni(2+)</name>
        <dbReference type="ChEBI" id="CHEBI:49786"/>
    </ligand>
</feature>
<sequence length="188" mass="20852">MNELEGRSLSDKKLLGDDRRAYLLKLLQESKSPITGGDLAKETNVSRQVIVNDITLLKAKKEPIIATSQGYIYMETHAEKALPEKIIACVHRPEETEKELNLLVDHGVTVKDVKVEHPVYGDLTASIMVSNRKEVKQFIDKIKSTQASYLSVLTGGIHLHTIAASSEDTLQEAIHSLKEAGFLFGEND</sequence>
<dbReference type="Pfam" id="PF02829">
    <property type="entry name" value="3H"/>
    <property type="match status" value="1"/>
</dbReference>
<accession>A0A0Q3THD1</accession>
<feature type="domain" description="3H" evidence="2">
    <location>
        <begin position="87"/>
        <end position="183"/>
    </location>
</feature>
<dbReference type="Gene3D" id="3.30.1340.20">
    <property type="entry name" value="3H domain"/>
    <property type="match status" value="1"/>
</dbReference>
<evidence type="ECO:0000313" key="5">
    <source>
        <dbReference type="Proteomes" id="UP000051888"/>
    </source>
</evidence>
<dbReference type="PANTHER" id="PTHR40068">
    <property type="entry name" value="TRANSCRIPTION REPRESSOR NIAR-RELATED"/>
    <property type="match status" value="1"/>
</dbReference>
<dbReference type="InterPro" id="IPR036388">
    <property type="entry name" value="WH-like_DNA-bd_sf"/>
</dbReference>
<comment type="caution">
    <text evidence="4">The sequence shown here is derived from an EMBL/GenBank/DDBJ whole genome shotgun (WGS) entry which is preliminary data.</text>
</comment>
<dbReference type="EMBL" id="LJJC01000004">
    <property type="protein sequence ID" value="KQL53416.1"/>
    <property type="molecule type" value="Genomic_DNA"/>
</dbReference>
<feature type="binding site" evidence="1">
    <location>
        <position position="160"/>
    </location>
    <ligand>
        <name>Ni(2+)</name>
        <dbReference type="ChEBI" id="CHEBI:49786"/>
    </ligand>
</feature>